<dbReference type="RefSeq" id="WP_149735107.1">
    <property type="nucleotide sequence ID" value="NZ_FQZD01000019.1"/>
</dbReference>
<dbReference type="PIRSF" id="PIRSF016184">
    <property type="entry name" value="PhzC_PhzF"/>
    <property type="match status" value="1"/>
</dbReference>
<evidence type="ECO:0000313" key="2">
    <source>
        <dbReference type="EMBL" id="SHJ37205.1"/>
    </source>
</evidence>
<keyword evidence="2" id="KW-0413">Isomerase</keyword>
<dbReference type="Pfam" id="PF02567">
    <property type="entry name" value="PhzC-PhzF"/>
    <property type="match status" value="1"/>
</dbReference>
<dbReference type="PANTHER" id="PTHR13774:SF32">
    <property type="entry name" value="ANTISENSE-ENHANCING SEQUENCE 1"/>
    <property type="match status" value="1"/>
</dbReference>
<dbReference type="GO" id="GO:0016853">
    <property type="term" value="F:isomerase activity"/>
    <property type="evidence" value="ECO:0007669"/>
    <property type="project" value="UniProtKB-KW"/>
</dbReference>
<dbReference type="Gene3D" id="3.10.310.10">
    <property type="entry name" value="Diaminopimelate Epimerase, Chain A, domain 1"/>
    <property type="match status" value="2"/>
</dbReference>
<gene>
    <name evidence="2" type="ORF">SAMN02745170_02382</name>
</gene>
<dbReference type="NCBIfam" id="TIGR00654">
    <property type="entry name" value="PhzF_family"/>
    <property type="match status" value="1"/>
</dbReference>
<name>A0A1M6IS43_9FIRM</name>
<keyword evidence="3" id="KW-1185">Reference proteome</keyword>
<sequence>MELVYYTADVFTDRRFCGNQLAVFPNAEGLSSIEMQAIAREFNFSETVFVFPPRNCSNTKRLKIFTPESEIPFAGHPTIGTACVLAASSNIALDGQDTKIVFEEEVGDIPVKIKREGEKLYAEFTTAKEPEFKSCAASLGDIAAIFSLSEADIVVKDYPIKAVSCGLPFLFVPVKSLKEIQRVKVNPFIWKECLKNEWEQQIYLFTDETIDADCQFHARMFAADIGFGEDPATGSAAAAFAGYLGQLPTFAEGDIGLEIEQGLEIGRPSKLFVQAEKNNGVVSKIRVGGYSVLVSHGMITI</sequence>
<dbReference type="PANTHER" id="PTHR13774">
    <property type="entry name" value="PHENAZINE BIOSYNTHESIS PROTEIN"/>
    <property type="match status" value="1"/>
</dbReference>
<accession>A0A1M6IS43</accession>
<dbReference type="InterPro" id="IPR003719">
    <property type="entry name" value="Phenazine_PhzF-like"/>
</dbReference>
<reference evidence="2 3" key="1">
    <citation type="submission" date="2016-11" db="EMBL/GenBank/DDBJ databases">
        <authorList>
            <person name="Varghese N."/>
            <person name="Submissions S."/>
        </authorList>
    </citation>
    <scope>NUCLEOTIDE SEQUENCE [LARGE SCALE GENOMIC DNA]</scope>
    <source>
        <strain evidence="2 3">DSM 15287</strain>
    </source>
</reference>
<evidence type="ECO:0000313" key="3">
    <source>
        <dbReference type="Proteomes" id="UP000322917"/>
    </source>
</evidence>
<dbReference type="GO" id="GO:0005737">
    <property type="term" value="C:cytoplasm"/>
    <property type="evidence" value="ECO:0007669"/>
    <property type="project" value="TreeGrafter"/>
</dbReference>
<dbReference type="SUPFAM" id="SSF54506">
    <property type="entry name" value="Diaminopimelate epimerase-like"/>
    <property type="match status" value="1"/>
</dbReference>
<dbReference type="OrthoDB" id="9788221at2"/>
<organism evidence="2 3">
    <name type="scientific">Propionispora hippei DSM 15287</name>
    <dbReference type="NCBI Taxonomy" id="1123003"/>
    <lineage>
        <taxon>Bacteria</taxon>
        <taxon>Bacillati</taxon>
        <taxon>Bacillota</taxon>
        <taxon>Negativicutes</taxon>
        <taxon>Selenomonadales</taxon>
        <taxon>Sporomusaceae</taxon>
        <taxon>Propionispora</taxon>
    </lineage>
</organism>
<protein>
    <submittedName>
        <fullName evidence="2">Trans-2,3-dihydro-3-hydroxyanthranilate isomerase</fullName>
    </submittedName>
</protein>
<evidence type="ECO:0000256" key="1">
    <source>
        <dbReference type="PIRSR" id="PIRSR016184-1"/>
    </source>
</evidence>
<feature type="active site" evidence="1">
    <location>
        <position position="46"/>
    </location>
</feature>
<dbReference type="Proteomes" id="UP000322917">
    <property type="component" value="Unassembled WGS sequence"/>
</dbReference>
<proteinExistence type="predicted"/>
<dbReference type="AlphaFoldDB" id="A0A1M6IS43"/>
<dbReference type="EMBL" id="FQZD01000019">
    <property type="protein sequence ID" value="SHJ37205.1"/>
    <property type="molecule type" value="Genomic_DNA"/>
</dbReference>